<dbReference type="Proteomes" id="UP000198956">
    <property type="component" value="Unassembled WGS sequence"/>
</dbReference>
<dbReference type="EMBL" id="CP080764">
    <property type="protein sequence ID" value="QYY44211.1"/>
    <property type="molecule type" value="Genomic_DNA"/>
</dbReference>
<gene>
    <name evidence="1" type="ORF">K3F53_08550</name>
    <name evidence="2" type="ORF">SAMN04489735_100339</name>
</gene>
<evidence type="ECO:0000313" key="1">
    <source>
        <dbReference type="EMBL" id="QYY44211.1"/>
    </source>
</evidence>
<dbReference type="OrthoDB" id="9790023at2"/>
<dbReference type="Gene3D" id="3.40.50.10320">
    <property type="entry name" value="LmbE-like"/>
    <property type="match status" value="1"/>
</dbReference>
<reference evidence="2 3" key="1">
    <citation type="submission" date="2016-10" db="EMBL/GenBank/DDBJ databases">
        <authorList>
            <person name="de Groot N.N."/>
        </authorList>
    </citation>
    <scope>NUCLEOTIDE SEQUENCE [LARGE SCALE GENOMIC DNA]</scope>
    <source>
        <strain evidence="2 3">L 420-91</strain>
    </source>
</reference>
<dbReference type="PANTHER" id="PTHR12993:SF11">
    <property type="entry name" value="N-ACETYLGLUCOSAMINYL-PHOSPHATIDYLINOSITOL DE-N-ACETYLASE"/>
    <property type="match status" value="1"/>
</dbReference>
<evidence type="ECO:0000313" key="4">
    <source>
        <dbReference type="Proteomes" id="UP000826616"/>
    </source>
</evidence>
<dbReference type="InterPro" id="IPR024078">
    <property type="entry name" value="LmbE-like_dom_sf"/>
</dbReference>
<reference evidence="1 4" key="2">
    <citation type="submission" date="2021-08" db="EMBL/GenBank/DDBJ databases">
        <title>Complete genome sequence of the strain Aneurinibacillus thermoaerophilus CCM 8960.</title>
        <authorList>
            <person name="Musilova J."/>
            <person name="Kourilova X."/>
            <person name="Pernicova I."/>
            <person name="Bezdicek M."/>
            <person name="Lengerova M."/>
            <person name="Obruca S."/>
            <person name="Sedlar K."/>
        </authorList>
    </citation>
    <scope>NUCLEOTIDE SEQUENCE [LARGE SCALE GENOMIC DNA]</scope>
    <source>
        <strain evidence="1 4">CCM 8960</strain>
    </source>
</reference>
<dbReference type="Proteomes" id="UP000826616">
    <property type="component" value="Chromosome"/>
</dbReference>
<proteinExistence type="predicted"/>
<organism evidence="2 3">
    <name type="scientific">Aneurinibacillus thermoaerophilus</name>
    <dbReference type="NCBI Taxonomy" id="143495"/>
    <lineage>
        <taxon>Bacteria</taxon>
        <taxon>Bacillati</taxon>
        <taxon>Bacillota</taxon>
        <taxon>Bacilli</taxon>
        <taxon>Bacillales</taxon>
        <taxon>Paenibacillaceae</taxon>
        <taxon>Aneurinibacillus group</taxon>
        <taxon>Aneurinibacillus</taxon>
    </lineage>
</organism>
<dbReference type="GO" id="GO:0016811">
    <property type="term" value="F:hydrolase activity, acting on carbon-nitrogen (but not peptide) bonds, in linear amides"/>
    <property type="evidence" value="ECO:0007669"/>
    <property type="project" value="TreeGrafter"/>
</dbReference>
<evidence type="ECO:0000313" key="3">
    <source>
        <dbReference type="Proteomes" id="UP000198956"/>
    </source>
</evidence>
<dbReference type="Pfam" id="PF02585">
    <property type="entry name" value="PIG-L"/>
    <property type="match status" value="1"/>
</dbReference>
<dbReference type="InterPro" id="IPR003737">
    <property type="entry name" value="GlcNAc_PI_deacetylase-related"/>
</dbReference>
<name>A0A1G7X725_ANETH</name>
<dbReference type="PANTHER" id="PTHR12993">
    <property type="entry name" value="N-ACETYLGLUCOSAMINYL-PHOSPHATIDYLINOSITOL DE-N-ACETYLASE-RELATED"/>
    <property type="match status" value="1"/>
</dbReference>
<accession>A0A1G7X725</accession>
<protein>
    <submittedName>
        <fullName evidence="2">N-acetylglucosaminyl deacetylase, LmbE family</fullName>
    </submittedName>
    <submittedName>
        <fullName evidence="1">PIG-L family deacetylase</fullName>
    </submittedName>
</protein>
<keyword evidence="4" id="KW-1185">Reference proteome</keyword>
<dbReference type="EMBL" id="FNDE01000003">
    <property type="protein sequence ID" value="SDG79974.1"/>
    <property type="molecule type" value="Genomic_DNA"/>
</dbReference>
<dbReference type="GeneID" id="97141418"/>
<dbReference type="AlphaFoldDB" id="A0A1G7X725"/>
<evidence type="ECO:0000313" key="2">
    <source>
        <dbReference type="EMBL" id="SDG79974.1"/>
    </source>
</evidence>
<dbReference type="SUPFAM" id="SSF102588">
    <property type="entry name" value="LmbE-like"/>
    <property type="match status" value="1"/>
</dbReference>
<dbReference type="RefSeq" id="WP_057898964.1">
    <property type="nucleotide sequence ID" value="NZ_CP080764.1"/>
</dbReference>
<sequence length="231" mass="25814">MKKNTIAFVFAHPDDESFACASTIRELVVRGNHVVLCVATLGEAGKTGRLGPMTKEELAAKRKQELQKAADVMGIFAIHHLNYPDGKLASIDRYQLVNDIVTFLNDQQAQIVITFSEDGISGHPDHTAIHHATREAILSGECPTVQKLYYVASRALKEAGHSPTVKFDSQIHWEVKVKALLAHESQIGSVKRVFGDLQEPLSGFRFESFVLAWERGVYWPNKKETFLTDDR</sequence>